<organism evidence="2 3">
    <name type="scientific">Nocardioides ginsengisoli</name>
    <dbReference type="NCBI Taxonomy" id="363868"/>
    <lineage>
        <taxon>Bacteria</taxon>
        <taxon>Bacillati</taxon>
        <taxon>Actinomycetota</taxon>
        <taxon>Actinomycetes</taxon>
        <taxon>Propionibacteriales</taxon>
        <taxon>Nocardioidaceae</taxon>
        <taxon>Nocardioides</taxon>
    </lineage>
</organism>
<accession>A0ABW3VY70</accession>
<keyword evidence="1" id="KW-1133">Transmembrane helix</keyword>
<gene>
    <name evidence="2" type="ORF">ACFQ3F_09305</name>
</gene>
<dbReference type="EMBL" id="JBHTLX010000012">
    <property type="protein sequence ID" value="MFD1247983.1"/>
    <property type="molecule type" value="Genomic_DNA"/>
</dbReference>
<evidence type="ECO:0000313" key="2">
    <source>
        <dbReference type="EMBL" id="MFD1247983.1"/>
    </source>
</evidence>
<keyword evidence="1" id="KW-0812">Transmembrane</keyword>
<dbReference type="Proteomes" id="UP001597229">
    <property type="component" value="Unassembled WGS sequence"/>
</dbReference>
<evidence type="ECO:0000313" key="3">
    <source>
        <dbReference type="Proteomes" id="UP001597229"/>
    </source>
</evidence>
<reference evidence="3" key="1">
    <citation type="journal article" date="2019" name="Int. J. Syst. Evol. Microbiol.">
        <title>The Global Catalogue of Microorganisms (GCM) 10K type strain sequencing project: providing services to taxonomists for standard genome sequencing and annotation.</title>
        <authorList>
            <consortium name="The Broad Institute Genomics Platform"/>
            <consortium name="The Broad Institute Genome Sequencing Center for Infectious Disease"/>
            <person name="Wu L."/>
            <person name="Ma J."/>
        </authorList>
    </citation>
    <scope>NUCLEOTIDE SEQUENCE [LARGE SCALE GENOMIC DNA]</scope>
    <source>
        <strain evidence="3">CCUG 52478</strain>
    </source>
</reference>
<name>A0ABW3VY70_9ACTN</name>
<comment type="caution">
    <text evidence="2">The sequence shown here is derived from an EMBL/GenBank/DDBJ whole genome shotgun (WGS) entry which is preliminary data.</text>
</comment>
<feature type="transmembrane region" description="Helical" evidence="1">
    <location>
        <begin position="24"/>
        <end position="43"/>
    </location>
</feature>
<feature type="transmembrane region" description="Helical" evidence="1">
    <location>
        <begin position="49"/>
        <end position="69"/>
    </location>
</feature>
<dbReference type="RefSeq" id="WP_367918536.1">
    <property type="nucleotide sequence ID" value="NZ_BAABAC010000013.1"/>
</dbReference>
<keyword evidence="1" id="KW-0472">Membrane</keyword>
<sequence length="147" mass="16161">MQVVWTPTRAELGAFGRALIGRTLAQSLGPMLIGLGIGLLFFTGGRLTAPAAALAAVAVLVAWAVPSIVRTRRLLARLYPVGQPVSAEALETSYRLTVASGVTELVWSRLTKPRVHRSYVSVRDSLTRRRVHIPRQLFPDAWLEHLR</sequence>
<evidence type="ECO:0000256" key="1">
    <source>
        <dbReference type="SAM" id="Phobius"/>
    </source>
</evidence>
<evidence type="ECO:0008006" key="4">
    <source>
        <dbReference type="Google" id="ProtNLM"/>
    </source>
</evidence>
<keyword evidence="3" id="KW-1185">Reference proteome</keyword>
<proteinExistence type="predicted"/>
<protein>
    <recommendedName>
        <fullName evidence="4">DUF304 domain-containing protein</fullName>
    </recommendedName>
</protein>